<feature type="domain" description="Tail sheath protein subtilisin-like" evidence="2">
    <location>
        <begin position="183"/>
        <end position="327"/>
    </location>
</feature>
<keyword evidence="6" id="KW-1185">Reference proteome</keyword>
<dbReference type="EMBL" id="CP000885">
    <property type="protein sequence ID" value="ABX43315.1"/>
    <property type="molecule type" value="Genomic_DNA"/>
</dbReference>
<dbReference type="AlphaFoldDB" id="A9KQ03"/>
<comment type="similarity">
    <text evidence="1">Belongs to the myoviridae tail sheath protein family.</text>
</comment>
<dbReference type="Pfam" id="PF04984">
    <property type="entry name" value="Phage_sheath_1"/>
    <property type="match status" value="1"/>
</dbReference>
<protein>
    <submittedName>
        <fullName evidence="5">Phage protein</fullName>
    </submittedName>
</protein>
<evidence type="ECO:0000259" key="2">
    <source>
        <dbReference type="Pfam" id="PF04984"/>
    </source>
</evidence>
<reference evidence="6" key="1">
    <citation type="submission" date="2007-11" db="EMBL/GenBank/DDBJ databases">
        <title>Complete genome sequence of Clostridium phytofermentans ISDg.</title>
        <authorList>
            <person name="Leschine S.B."/>
            <person name="Warnick T.A."/>
            <person name="Blanchard J.L."/>
            <person name="Schnell D.J."/>
            <person name="Petit E.L."/>
            <person name="LaTouf W.G."/>
            <person name="Copeland A."/>
            <person name="Lucas S."/>
            <person name="Lapidus A."/>
            <person name="Barry K."/>
            <person name="Glavina del Rio T."/>
            <person name="Dalin E."/>
            <person name="Tice H."/>
            <person name="Pitluck S."/>
            <person name="Kiss H."/>
            <person name="Brettin T."/>
            <person name="Bruce D."/>
            <person name="Detter J.C."/>
            <person name="Han C."/>
            <person name="Kuske C."/>
            <person name="Schmutz J."/>
            <person name="Larimer F."/>
            <person name="Land M."/>
            <person name="Hauser L."/>
            <person name="Kyrpides N."/>
            <person name="Kim E.A."/>
            <person name="Richardson P."/>
        </authorList>
    </citation>
    <scope>NUCLEOTIDE SEQUENCE [LARGE SCALE GENOMIC DNA]</scope>
    <source>
        <strain evidence="6">ATCC 700394 / DSM 18823 / ISDg</strain>
    </source>
</reference>
<proteinExistence type="inferred from homology"/>
<dbReference type="InterPro" id="IPR035326">
    <property type="entry name" value="Beta_sandwich_Seath"/>
</dbReference>
<dbReference type="RefSeq" id="WP_012200966.1">
    <property type="nucleotide sequence ID" value="NC_010001.1"/>
</dbReference>
<accession>A9KQ03</accession>
<dbReference type="Gene3D" id="2.60.40.4290">
    <property type="match status" value="1"/>
</dbReference>
<feature type="domain" description="Tail sheath protein C-terminal" evidence="4">
    <location>
        <begin position="335"/>
        <end position="434"/>
    </location>
</feature>
<dbReference type="STRING" id="357809.Cphy_2958"/>
<dbReference type="Pfam" id="PF17481">
    <property type="entry name" value="Phage_sheath_domII"/>
    <property type="match status" value="1"/>
</dbReference>
<evidence type="ECO:0000259" key="3">
    <source>
        <dbReference type="Pfam" id="PF17481"/>
    </source>
</evidence>
<sequence>MSLGGGTFVTQNKVLPGAYINFISAISASESLTDRGIAAIGLDLNWGIDGEIFEVTNADFKEESLRIFGYEYTDAKMKGLRDLFLNAKMLYAYKLTSNGEKATNEYATAKHSGTRGNDLKIVISLNADEPDNFDVKTYLGTLIVDAQTVATADKLVANDFVKFKSDAVLTVTAGTALSNGSNGVIDGASHTAFLAKAESYSFNAIGVISTDDEVNGLYAAYAKRMRDELGVKFQAVTYHKAYDYEGVVNVKNKVINAGWSEASLVYWVTGIIAGCEVNKSNLNKSYNGEFTIDTNYTQSQLEAAIKAGEFTLHKVGPNVRVLADINSMVTISDTKSDIFKENQTIRVIDQIANDIAVLFNTKYLGAIPNDASGRISLWSDVVKHHKALQNIRAIENFQDSDVVITQGATKKSVVVSDVVTVVNAMGQLYMTVTVQ</sequence>
<feature type="domain" description="Phage tail sheath protein-like beta-sandwich" evidence="3">
    <location>
        <begin position="98"/>
        <end position="182"/>
    </location>
</feature>
<dbReference type="KEGG" id="cpy:Cphy_2958"/>
<dbReference type="InterPro" id="IPR035089">
    <property type="entry name" value="Phage_sheath_subtilisin"/>
</dbReference>
<dbReference type="HOGENOM" id="CLU_049440_1_0_9"/>
<organism evidence="5 6">
    <name type="scientific">Lachnoclostridium phytofermentans (strain ATCC 700394 / DSM 18823 / ISDg)</name>
    <name type="common">Clostridium phytofermentans</name>
    <dbReference type="NCBI Taxonomy" id="357809"/>
    <lineage>
        <taxon>Bacteria</taxon>
        <taxon>Bacillati</taxon>
        <taxon>Bacillota</taxon>
        <taxon>Clostridia</taxon>
        <taxon>Lachnospirales</taxon>
        <taxon>Lachnospiraceae</taxon>
    </lineage>
</organism>
<dbReference type="Gene3D" id="3.40.50.11790">
    <property type="match status" value="1"/>
</dbReference>
<name>A9KQ03_LACP7</name>
<dbReference type="Gene3D" id="3.30.1370.220">
    <property type="match status" value="1"/>
</dbReference>
<evidence type="ECO:0000256" key="1">
    <source>
        <dbReference type="ARBA" id="ARBA00008005"/>
    </source>
</evidence>
<gene>
    <name evidence="5" type="ordered locus">Cphy_2958</name>
</gene>
<evidence type="ECO:0000313" key="5">
    <source>
        <dbReference type="EMBL" id="ABX43315.1"/>
    </source>
</evidence>
<dbReference type="Gene3D" id="3.30.1490.360">
    <property type="match status" value="1"/>
</dbReference>
<dbReference type="Gene3D" id="3.30.360.90">
    <property type="match status" value="1"/>
</dbReference>
<dbReference type="InterPro" id="IPR020287">
    <property type="entry name" value="Tail_sheath_C"/>
</dbReference>
<dbReference type="Pfam" id="PF17482">
    <property type="entry name" value="Phage_sheath_1C"/>
    <property type="match status" value="1"/>
</dbReference>
<dbReference type="Proteomes" id="UP000000370">
    <property type="component" value="Chromosome"/>
</dbReference>
<dbReference type="OrthoDB" id="89060at2"/>
<dbReference type="eggNOG" id="ENOG502Z8I6">
    <property type="taxonomic scope" value="Bacteria"/>
</dbReference>
<evidence type="ECO:0000259" key="4">
    <source>
        <dbReference type="Pfam" id="PF17482"/>
    </source>
</evidence>
<evidence type="ECO:0000313" key="6">
    <source>
        <dbReference type="Proteomes" id="UP000000370"/>
    </source>
</evidence>